<dbReference type="InterPro" id="IPR056729">
    <property type="entry name" value="GMPPB_C"/>
</dbReference>
<dbReference type="GO" id="GO:0016020">
    <property type="term" value="C:membrane"/>
    <property type="evidence" value="ECO:0007669"/>
    <property type="project" value="GOC"/>
</dbReference>
<dbReference type="GO" id="GO:0019134">
    <property type="term" value="F:glucosamine-1-phosphate N-acetyltransferase activity"/>
    <property type="evidence" value="ECO:0007669"/>
    <property type="project" value="UniProtKB-UniRule"/>
</dbReference>
<comment type="subunit">
    <text evidence="18">Homotrimer.</text>
</comment>
<feature type="binding site" evidence="18">
    <location>
        <position position="22"/>
    </location>
    <ligand>
        <name>UDP-N-acetyl-alpha-D-glucosamine</name>
        <dbReference type="ChEBI" id="CHEBI:57705"/>
    </ligand>
</feature>
<comment type="function">
    <text evidence="17 18">Catalyzes the last two sequential reactions in the de novo biosynthetic pathway for UDP-N-acetylglucosamine (UDP-GlcNAc). The C-terminal domain catalyzes the transfer of acetyl group from acetyl coenzyme A to glucosamine-1-phosphate (GlcN-1-P) to produce N-acetylglucosamine-1-phosphate (GlcNAc-1-P), which is converted into UDP-GlcNAc by the transfer of uridine 5-monophosphate (from uridine 5-triphosphate), a reaction catalyzed by the N-terminal domain.</text>
</comment>
<dbReference type="GO" id="GO:0000902">
    <property type="term" value="P:cell morphogenesis"/>
    <property type="evidence" value="ECO:0007669"/>
    <property type="project" value="UniProtKB-UniRule"/>
</dbReference>
<dbReference type="RefSeq" id="WP_117001126.1">
    <property type="nucleotide sequence ID" value="NZ_BMJS01000001.1"/>
</dbReference>
<dbReference type="GO" id="GO:0003977">
    <property type="term" value="F:UDP-N-acetylglucosamine diphosphorylase activity"/>
    <property type="evidence" value="ECO:0007669"/>
    <property type="project" value="UniProtKB-UniRule"/>
</dbReference>
<evidence type="ECO:0000256" key="11">
    <source>
        <dbReference type="ARBA" id="ARBA00022984"/>
    </source>
</evidence>
<dbReference type="Pfam" id="PF00132">
    <property type="entry name" value="Hexapep"/>
    <property type="match status" value="1"/>
</dbReference>
<evidence type="ECO:0000256" key="15">
    <source>
        <dbReference type="ARBA" id="ARBA00048247"/>
    </source>
</evidence>
<keyword evidence="8 18" id="KW-0677">Repeat</keyword>
<dbReference type="GO" id="GO:0071555">
    <property type="term" value="P:cell wall organization"/>
    <property type="evidence" value="ECO:0007669"/>
    <property type="project" value="UniProtKB-KW"/>
</dbReference>
<feature type="domain" description="MobA-like NTP transferase" evidence="19">
    <location>
        <begin position="5"/>
        <end position="160"/>
    </location>
</feature>
<feature type="binding site" evidence="18">
    <location>
        <position position="152"/>
    </location>
    <ligand>
        <name>UDP-N-acetyl-alpha-D-glucosamine</name>
        <dbReference type="ChEBI" id="CHEBI:57705"/>
    </ligand>
</feature>
<feature type="binding site" evidence="18">
    <location>
        <position position="438"/>
    </location>
    <ligand>
        <name>acetyl-CoA</name>
        <dbReference type="ChEBI" id="CHEBI:57288"/>
    </ligand>
</feature>
<dbReference type="AlphaFoldDB" id="A0A8J3E7S9"/>
<evidence type="ECO:0000256" key="17">
    <source>
        <dbReference type="ARBA" id="ARBA00049628"/>
    </source>
</evidence>
<comment type="pathway">
    <text evidence="18">Bacterial outer membrane biogenesis; LPS lipid A biosynthesis.</text>
</comment>
<evidence type="ECO:0000256" key="13">
    <source>
        <dbReference type="ARBA" id="ARBA00023315"/>
    </source>
</evidence>
<dbReference type="PANTHER" id="PTHR43584">
    <property type="entry name" value="NUCLEOTIDYL TRANSFERASE"/>
    <property type="match status" value="1"/>
</dbReference>
<evidence type="ECO:0000313" key="21">
    <source>
        <dbReference type="EMBL" id="GGF88945.1"/>
    </source>
</evidence>
<feature type="binding site" evidence="18">
    <location>
        <position position="349"/>
    </location>
    <ligand>
        <name>UDP-N-acetyl-alpha-D-glucosamine</name>
        <dbReference type="ChEBI" id="CHEBI:57705"/>
    </ligand>
</feature>
<evidence type="ECO:0000256" key="6">
    <source>
        <dbReference type="ARBA" id="ARBA00022695"/>
    </source>
</evidence>
<dbReference type="EC" id="2.3.1.157" evidence="18"/>
<dbReference type="InterPro" id="IPR005882">
    <property type="entry name" value="Bifunctional_GlmU"/>
</dbReference>
<dbReference type="InterPro" id="IPR038009">
    <property type="entry name" value="GlmU_C_LbH"/>
</dbReference>
<dbReference type="Pfam" id="PF25087">
    <property type="entry name" value="GMPPB_C"/>
    <property type="match status" value="1"/>
</dbReference>
<evidence type="ECO:0000313" key="22">
    <source>
        <dbReference type="Proteomes" id="UP000636949"/>
    </source>
</evidence>
<dbReference type="InterPro" id="IPR001451">
    <property type="entry name" value="Hexapep"/>
</dbReference>
<evidence type="ECO:0000256" key="5">
    <source>
        <dbReference type="ARBA" id="ARBA00022679"/>
    </source>
</evidence>
<dbReference type="Gene3D" id="2.160.10.10">
    <property type="entry name" value="Hexapeptide repeat proteins"/>
    <property type="match status" value="1"/>
</dbReference>
<feature type="binding site" evidence="18">
    <location>
        <begin position="100"/>
        <end position="102"/>
    </location>
    <ligand>
        <name>UDP-N-acetyl-alpha-D-glucosamine</name>
        <dbReference type="ChEBI" id="CHEBI:57705"/>
    </ligand>
</feature>
<evidence type="ECO:0000259" key="19">
    <source>
        <dbReference type="Pfam" id="PF12804"/>
    </source>
</evidence>
<dbReference type="EMBL" id="BMJS01000001">
    <property type="protein sequence ID" value="GGF88945.1"/>
    <property type="molecule type" value="Genomic_DNA"/>
</dbReference>
<evidence type="ECO:0000256" key="4">
    <source>
        <dbReference type="ARBA" id="ARBA00022490"/>
    </source>
</evidence>
<dbReference type="CDD" id="cd03353">
    <property type="entry name" value="LbH_GlmU_C"/>
    <property type="match status" value="1"/>
</dbReference>
<comment type="caution">
    <text evidence="21">The sequence shown here is derived from an EMBL/GenBank/DDBJ whole genome shotgun (WGS) entry which is preliminary data.</text>
</comment>
<comment type="subcellular location">
    <subcellularLocation>
        <location evidence="1 18">Cytoplasm</location>
    </subcellularLocation>
</comment>
<dbReference type="GO" id="GO:0009252">
    <property type="term" value="P:peptidoglycan biosynthetic process"/>
    <property type="evidence" value="ECO:0007669"/>
    <property type="project" value="UniProtKB-UniRule"/>
</dbReference>
<feature type="region of interest" description="Pyrophosphorylase" evidence="18">
    <location>
        <begin position="1"/>
        <end position="227"/>
    </location>
</feature>
<organism evidence="21 22">
    <name type="scientific">Cysteiniphilum litorale</name>
    <dbReference type="NCBI Taxonomy" id="2056700"/>
    <lineage>
        <taxon>Bacteria</taxon>
        <taxon>Pseudomonadati</taxon>
        <taxon>Pseudomonadota</taxon>
        <taxon>Gammaproteobacteria</taxon>
        <taxon>Thiotrichales</taxon>
        <taxon>Fastidiosibacteraceae</taxon>
        <taxon>Cysteiniphilum</taxon>
    </lineage>
</organism>
<dbReference type="GO" id="GO:0005737">
    <property type="term" value="C:cytoplasm"/>
    <property type="evidence" value="ECO:0007669"/>
    <property type="project" value="UniProtKB-SubCell"/>
</dbReference>
<comment type="catalytic activity">
    <reaction evidence="15 18">
        <text>alpha-D-glucosamine 1-phosphate + acetyl-CoA = N-acetyl-alpha-D-glucosamine 1-phosphate + CoA + H(+)</text>
        <dbReference type="Rhea" id="RHEA:13725"/>
        <dbReference type="ChEBI" id="CHEBI:15378"/>
        <dbReference type="ChEBI" id="CHEBI:57287"/>
        <dbReference type="ChEBI" id="CHEBI:57288"/>
        <dbReference type="ChEBI" id="CHEBI:57776"/>
        <dbReference type="ChEBI" id="CHEBI:58516"/>
        <dbReference type="EC" id="2.3.1.157"/>
    </reaction>
</comment>
<feature type="active site" description="Proton acceptor" evidence="18">
    <location>
        <position position="361"/>
    </location>
</feature>
<dbReference type="GO" id="GO:0008360">
    <property type="term" value="P:regulation of cell shape"/>
    <property type="evidence" value="ECO:0007669"/>
    <property type="project" value="UniProtKB-KW"/>
</dbReference>
<proteinExistence type="inferred from homology"/>
<dbReference type="InterPro" id="IPR011004">
    <property type="entry name" value="Trimer_LpxA-like_sf"/>
</dbReference>
<feature type="binding site" evidence="18">
    <location>
        <position position="364"/>
    </location>
    <ligand>
        <name>UDP-N-acetyl-alpha-D-glucosamine</name>
        <dbReference type="ChEBI" id="CHEBI:57705"/>
    </ligand>
</feature>
<dbReference type="NCBIfam" id="TIGR01173">
    <property type="entry name" value="glmU"/>
    <property type="match status" value="1"/>
</dbReference>
<comment type="pathway">
    <text evidence="18">Nucleotide-sugar biosynthesis; UDP-N-acetyl-alpha-D-glucosamine biosynthesis; N-acetyl-alpha-D-glucosamine 1-phosphate from alpha-D-glucosamine 6-phosphate (route II): step 2/2.</text>
</comment>
<feature type="binding site" evidence="18">
    <location>
        <position position="421"/>
    </location>
    <ligand>
        <name>acetyl-CoA</name>
        <dbReference type="ChEBI" id="CHEBI:57288"/>
    </ligand>
</feature>
<dbReference type="UniPathway" id="UPA00113">
    <property type="reaction ID" value="UER00532"/>
</dbReference>
<evidence type="ECO:0000256" key="16">
    <source>
        <dbReference type="ARBA" id="ARBA00048493"/>
    </source>
</evidence>
<reference evidence="21" key="1">
    <citation type="journal article" date="2014" name="Int. J. Syst. Evol. Microbiol.">
        <title>Complete genome sequence of Corynebacterium casei LMG S-19264T (=DSM 44701T), isolated from a smear-ripened cheese.</title>
        <authorList>
            <consortium name="US DOE Joint Genome Institute (JGI-PGF)"/>
            <person name="Walter F."/>
            <person name="Albersmeier A."/>
            <person name="Kalinowski J."/>
            <person name="Ruckert C."/>
        </authorList>
    </citation>
    <scope>NUCLEOTIDE SEQUENCE</scope>
    <source>
        <strain evidence="21">CGMCC 1.15758</strain>
    </source>
</reference>
<dbReference type="Pfam" id="PF12804">
    <property type="entry name" value="NTP_transf_3"/>
    <property type="match status" value="1"/>
</dbReference>
<dbReference type="HAMAP" id="MF_01631">
    <property type="entry name" value="GlmU"/>
    <property type="match status" value="1"/>
</dbReference>
<dbReference type="GO" id="GO:0000287">
    <property type="term" value="F:magnesium ion binding"/>
    <property type="evidence" value="ECO:0007669"/>
    <property type="project" value="UniProtKB-UniRule"/>
</dbReference>
<comment type="similarity">
    <text evidence="3 18">In the N-terminal section; belongs to the N-acetylglucosamine-1-phosphate uridyltransferase family.</text>
</comment>
<feature type="binding site" evidence="18">
    <location>
        <position position="225"/>
    </location>
    <ligand>
        <name>UDP-N-acetyl-alpha-D-glucosamine</name>
        <dbReference type="ChEBI" id="CHEBI:57705"/>
    </ligand>
</feature>
<dbReference type="SUPFAM" id="SSF53448">
    <property type="entry name" value="Nucleotide-diphospho-sugar transferases"/>
    <property type="match status" value="1"/>
</dbReference>
<dbReference type="InterPro" id="IPR025877">
    <property type="entry name" value="MobA-like_NTP_Trfase"/>
</dbReference>
<keyword evidence="10 18" id="KW-0133">Cell shape</keyword>
<keyword evidence="11 18" id="KW-0573">Peptidoglycan synthesis</keyword>
<dbReference type="OrthoDB" id="9775031at2"/>
<keyword evidence="5 18" id="KW-0808">Transferase</keyword>
<feature type="binding site" evidence="18">
    <location>
        <position position="403"/>
    </location>
    <ligand>
        <name>acetyl-CoA</name>
        <dbReference type="ChEBI" id="CHEBI:57288"/>
    </ligand>
</feature>
<evidence type="ECO:0000256" key="10">
    <source>
        <dbReference type="ARBA" id="ARBA00022960"/>
    </source>
</evidence>
<dbReference type="PANTHER" id="PTHR43584:SF3">
    <property type="entry name" value="BIFUNCTIONAL PROTEIN GLMU"/>
    <property type="match status" value="1"/>
</dbReference>
<dbReference type="InterPro" id="IPR029044">
    <property type="entry name" value="Nucleotide-diphossugar_trans"/>
</dbReference>
<keyword evidence="22" id="KW-1185">Reference proteome</keyword>
<feature type="binding site" evidence="18">
    <location>
        <begin position="384"/>
        <end position="385"/>
    </location>
    <ligand>
        <name>acetyl-CoA</name>
        <dbReference type="ChEBI" id="CHEBI:57288"/>
    </ligand>
</feature>
<name>A0A8J3E7S9_9GAMM</name>
<accession>A0A8J3E7S9</accession>
<feature type="region of interest" description="N-acetyltransferase" evidence="18">
    <location>
        <begin position="249"/>
        <end position="454"/>
    </location>
</feature>
<feature type="binding site" evidence="18">
    <location>
        <begin position="8"/>
        <end position="11"/>
    </location>
    <ligand>
        <name>UDP-N-acetyl-alpha-D-glucosamine</name>
        <dbReference type="ChEBI" id="CHEBI:57705"/>
    </ligand>
</feature>
<feature type="binding site" evidence="18">
    <location>
        <position position="331"/>
    </location>
    <ligand>
        <name>UDP-N-acetyl-alpha-D-glucosamine</name>
        <dbReference type="ChEBI" id="CHEBI:57705"/>
    </ligand>
</feature>
<dbReference type="InterPro" id="IPR050065">
    <property type="entry name" value="GlmU-like"/>
</dbReference>
<evidence type="ECO:0000256" key="9">
    <source>
        <dbReference type="ARBA" id="ARBA00022842"/>
    </source>
</evidence>
<feature type="binding site" evidence="18">
    <location>
        <position position="225"/>
    </location>
    <ligand>
        <name>Mg(2+)</name>
        <dbReference type="ChEBI" id="CHEBI:18420"/>
    </ligand>
</feature>
<feature type="binding site" evidence="18">
    <location>
        <position position="137"/>
    </location>
    <ligand>
        <name>UDP-N-acetyl-alpha-D-glucosamine</name>
        <dbReference type="ChEBI" id="CHEBI:57705"/>
    </ligand>
</feature>
<evidence type="ECO:0000256" key="8">
    <source>
        <dbReference type="ARBA" id="ARBA00022737"/>
    </source>
</evidence>
<evidence type="ECO:0000256" key="18">
    <source>
        <dbReference type="HAMAP-Rule" id="MF_01631"/>
    </source>
</evidence>
<keyword evidence="6 18" id="KW-0548">Nucleotidyltransferase</keyword>
<feature type="domain" description="Mannose-1-phosphate guanyltransferase C-terminal" evidence="20">
    <location>
        <begin position="261"/>
        <end position="336"/>
    </location>
</feature>
<keyword evidence="13 18" id="KW-0012">Acyltransferase</keyword>
<gene>
    <name evidence="18 21" type="primary">glmU</name>
    <name evidence="21" type="ORF">GCM10010995_02760</name>
</gene>
<dbReference type="Gene3D" id="3.90.550.10">
    <property type="entry name" value="Spore Coat Polysaccharide Biosynthesis Protein SpsA, Chain A"/>
    <property type="match status" value="1"/>
</dbReference>
<feature type="binding site" evidence="18">
    <location>
        <begin position="78"/>
        <end position="79"/>
    </location>
    <ligand>
        <name>UDP-N-acetyl-alpha-D-glucosamine</name>
        <dbReference type="ChEBI" id="CHEBI:57705"/>
    </ligand>
</feature>
<feature type="binding site" evidence="18">
    <location>
        <position position="102"/>
    </location>
    <ligand>
        <name>Mg(2+)</name>
        <dbReference type="ChEBI" id="CHEBI:18420"/>
    </ligand>
</feature>
<sequence>MALSVVILAAGQGSRMCSKKSKVLQTLAGKTLIRHVVETVESLQADNIIVVQGHLGQQVQSSLEDKTITWVEQTDRLGTGHAVLQALPYINKEDKVLILYGDVPLVSFDTLNHLIEVTREDDLGILTAELDNPQGLGRILRNRFGEIESIVEEKDASDIQRQIKEINTGIYCVSGKHLHQWLPAIENNNKQKEYYLTDIVAFACCDKVNIRAAHPAHNFEILGVNTRAQLADLERMWQKAVAERVMAKGVSLADPNRFDVRGSVEIGADTWVDINVLIKGNVVIGEDCVIGANCILKDCVIGDNVKIKPNTIIDGADIKTNAVVGPFARIRPGSILYEGAHIGNFVEIKKSTIGKGSKANHLTYIGDSTVGYNCNIGAGVITCNYDGANKHQTMIGNDVFVGSDCQLIAPVSIGDGANIAAGSTITKDVPEGKLTINRMNKQTVVPGWQRPVKK</sequence>
<dbReference type="GO" id="GO:0009245">
    <property type="term" value="P:lipid A biosynthetic process"/>
    <property type="evidence" value="ECO:0007669"/>
    <property type="project" value="UniProtKB-UniRule"/>
</dbReference>
<feature type="binding site" evidence="18">
    <location>
        <position position="375"/>
    </location>
    <ligand>
        <name>UDP-N-acetyl-alpha-D-glucosamine</name>
        <dbReference type="ChEBI" id="CHEBI:57705"/>
    </ligand>
</feature>
<evidence type="ECO:0000256" key="3">
    <source>
        <dbReference type="ARBA" id="ARBA00007947"/>
    </source>
</evidence>
<evidence type="ECO:0000256" key="1">
    <source>
        <dbReference type="ARBA" id="ARBA00004496"/>
    </source>
</evidence>
<protein>
    <recommendedName>
        <fullName evidence="18">Bifunctional protein GlmU</fullName>
    </recommendedName>
    <domain>
        <recommendedName>
            <fullName evidence="18">UDP-N-acetylglucosamine pyrophosphorylase</fullName>
            <ecNumber evidence="18">2.7.7.23</ecNumber>
        </recommendedName>
        <alternativeName>
            <fullName evidence="18">N-acetylglucosamine-1-phosphate uridyltransferase</fullName>
        </alternativeName>
    </domain>
    <domain>
        <recommendedName>
            <fullName evidence="18">Glucosamine-1-phosphate N-acetyltransferase</fullName>
            <ecNumber evidence="18">2.3.1.157</ecNumber>
        </recommendedName>
    </domain>
</protein>
<dbReference type="UniPathway" id="UPA00973"/>
<dbReference type="Proteomes" id="UP000636949">
    <property type="component" value="Unassembled WGS sequence"/>
</dbReference>
<dbReference type="EC" id="2.7.7.23" evidence="18"/>
<keyword evidence="7 18" id="KW-0479">Metal-binding</keyword>
<evidence type="ECO:0000256" key="7">
    <source>
        <dbReference type="ARBA" id="ARBA00022723"/>
    </source>
</evidence>
<comment type="pathway">
    <text evidence="18">Nucleotide-sugar biosynthesis; UDP-N-acetyl-alpha-D-glucosamine biosynthesis; UDP-N-acetyl-alpha-D-glucosamine from N-acetyl-alpha-D-glucosamine 1-phosphate: step 1/1.</text>
</comment>
<dbReference type="GO" id="GO:0006048">
    <property type="term" value="P:UDP-N-acetylglucosamine biosynthetic process"/>
    <property type="evidence" value="ECO:0007669"/>
    <property type="project" value="UniProtKB-UniPathway"/>
</dbReference>
<comment type="cofactor">
    <cofactor evidence="18">
        <name>Mg(2+)</name>
        <dbReference type="ChEBI" id="CHEBI:18420"/>
    </cofactor>
    <text evidence="18">Binds 1 Mg(2+) ion per subunit.</text>
</comment>
<feature type="region of interest" description="Linker" evidence="18">
    <location>
        <begin position="228"/>
        <end position="248"/>
    </location>
</feature>
<feature type="binding site" evidence="18">
    <location>
        <position position="73"/>
    </location>
    <ligand>
        <name>UDP-N-acetyl-alpha-D-glucosamine</name>
        <dbReference type="ChEBI" id="CHEBI:57705"/>
    </ligand>
</feature>
<keyword evidence="14 18" id="KW-0961">Cell wall biogenesis/degradation</keyword>
<feature type="binding site" evidence="18">
    <location>
        <position position="378"/>
    </location>
    <ligand>
        <name>acetyl-CoA</name>
        <dbReference type="ChEBI" id="CHEBI:57288"/>
    </ligand>
</feature>
<reference evidence="21" key="2">
    <citation type="submission" date="2020-09" db="EMBL/GenBank/DDBJ databases">
        <authorList>
            <person name="Sun Q."/>
            <person name="Zhou Y."/>
        </authorList>
    </citation>
    <scope>NUCLEOTIDE SEQUENCE</scope>
    <source>
        <strain evidence="21">CGMCC 1.15758</strain>
    </source>
</reference>
<comment type="similarity">
    <text evidence="2 18">In the C-terminal section; belongs to the transferase hexapeptide repeat family.</text>
</comment>
<dbReference type="CDD" id="cd02540">
    <property type="entry name" value="GT2_GlmU_N_bac"/>
    <property type="match status" value="1"/>
</dbReference>
<evidence type="ECO:0000256" key="14">
    <source>
        <dbReference type="ARBA" id="ARBA00023316"/>
    </source>
</evidence>
<evidence type="ECO:0000256" key="12">
    <source>
        <dbReference type="ARBA" id="ARBA00023268"/>
    </source>
</evidence>
<keyword evidence="9 18" id="KW-0460">Magnesium</keyword>
<evidence type="ECO:0000259" key="20">
    <source>
        <dbReference type="Pfam" id="PF25087"/>
    </source>
</evidence>
<dbReference type="SUPFAM" id="SSF51161">
    <property type="entry name" value="Trimeric LpxA-like enzymes"/>
    <property type="match status" value="1"/>
</dbReference>
<feature type="binding site" evidence="18">
    <location>
        <position position="167"/>
    </location>
    <ligand>
        <name>UDP-N-acetyl-alpha-D-glucosamine</name>
        <dbReference type="ChEBI" id="CHEBI:57705"/>
    </ligand>
</feature>
<keyword evidence="12 18" id="KW-0511">Multifunctional enzyme</keyword>
<evidence type="ECO:0000256" key="2">
    <source>
        <dbReference type="ARBA" id="ARBA00007707"/>
    </source>
</evidence>
<comment type="catalytic activity">
    <reaction evidence="16 18">
        <text>N-acetyl-alpha-D-glucosamine 1-phosphate + UTP + H(+) = UDP-N-acetyl-alpha-D-glucosamine + diphosphate</text>
        <dbReference type="Rhea" id="RHEA:13509"/>
        <dbReference type="ChEBI" id="CHEBI:15378"/>
        <dbReference type="ChEBI" id="CHEBI:33019"/>
        <dbReference type="ChEBI" id="CHEBI:46398"/>
        <dbReference type="ChEBI" id="CHEBI:57705"/>
        <dbReference type="ChEBI" id="CHEBI:57776"/>
        <dbReference type="EC" id="2.7.7.23"/>
    </reaction>
</comment>
<keyword evidence="4 18" id="KW-0963">Cytoplasm</keyword>